<proteinExistence type="predicted"/>
<keyword evidence="5" id="KW-1185">Reference proteome</keyword>
<gene>
    <name evidence="4" type="ORF">GCM10010123_22970</name>
</gene>
<comment type="caution">
    <text evidence="4">The sequence shown here is derived from an EMBL/GenBank/DDBJ whole genome shotgun (WGS) entry which is preliminary data.</text>
</comment>
<dbReference type="Gene3D" id="3.40.50.150">
    <property type="entry name" value="Vaccinia Virus protein VP39"/>
    <property type="match status" value="1"/>
</dbReference>
<dbReference type="PANTHER" id="PTHR44942">
    <property type="entry name" value="METHYLTRANSF_11 DOMAIN-CONTAINING PROTEIN"/>
    <property type="match status" value="1"/>
</dbReference>
<evidence type="ECO:0000259" key="3">
    <source>
        <dbReference type="Pfam" id="PF13649"/>
    </source>
</evidence>
<feature type="domain" description="Methyltransferase" evidence="3">
    <location>
        <begin position="48"/>
        <end position="141"/>
    </location>
</feature>
<keyword evidence="2" id="KW-0808">Transferase</keyword>
<organism evidence="4 5">
    <name type="scientific">Pilimelia anulata</name>
    <dbReference type="NCBI Taxonomy" id="53371"/>
    <lineage>
        <taxon>Bacteria</taxon>
        <taxon>Bacillati</taxon>
        <taxon>Actinomycetota</taxon>
        <taxon>Actinomycetes</taxon>
        <taxon>Micromonosporales</taxon>
        <taxon>Micromonosporaceae</taxon>
        <taxon>Pilimelia</taxon>
    </lineage>
</organism>
<dbReference type="EMBL" id="BMQB01000004">
    <property type="protein sequence ID" value="GGJ92497.1"/>
    <property type="molecule type" value="Genomic_DNA"/>
</dbReference>
<dbReference type="Proteomes" id="UP000649739">
    <property type="component" value="Unassembled WGS sequence"/>
</dbReference>
<protein>
    <submittedName>
        <fullName evidence="4">Methyltransferase</fullName>
    </submittedName>
</protein>
<reference evidence="4" key="2">
    <citation type="submission" date="2020-09" db="EMBL/GenBank/DDBJ databases">
        <authorList>
            <person name="Sun Q."/>
            <person name="Ohkuma M."/>
        </authorList>
    </citation>
    <scope>NUCLEOTIDE SEQUENCE</scope>
    <source>
        <strain evidence="4">JCM 3090</strain>
    </source>
</reference>
<dbReference type="InterPro" id="IPR051052">
    <property type="entry name" value="Diverse_substrate_MTase"/>
</dbReference>
<name>A0A8J3F9F1_9ACTN</name>
<dbReference type="PANTHER" id="PTHR44942:SF4">
    <property type="entry name" value="METHYLTRANSFERASE TYPE 11 DOMAIN-CONTAINING PROTEIN"/>
    <property type="match status" value="1"/>
</dbReference>
<evidence type="ECO:0000256" key="2">
    <source>
        <dbReference type="ARBA" id="ARBA00022679"/>
    </source>
</evidence>
<dbReference type="InterPro" id="IPR029063">
    <property type="entry name" value="SAM-dependent_MTases_sf"/>
</dbReference>
<evidence type="ECO:0000313" key="5">
    <source>
        <dbReference type="Proteomes" id="UP000649739"/>
    </source>
</evidence>
<keyword evidence="1 4" id="KW-0489">Methyltransferase</keyword>
<evidence type="ECO:0000256" key="1">
    <source>
        <dbReference type="ARBA" id="ARBA00022603"/>
    </source>
</evidence>
<dbReference type="AlphaFoldDB" id="A0A8J3F9F1"/>
<dbReference type="RefSeq" id="WP_229783606.1">
    <property type="nucleotide sequence ID" value="NZ_BMQB01000004.1"/>
</dbReference>
<dbReference type="InterPro" id="IPR041698">
    <property type="entry name" value="Methyltransf_25"/>
</dbReference>
<dbReference type="SUPFAM" id="SSF53335">
    <property type="entry name" value="S-adenosyl-L-methionine-dependent methyltransferases"/>
    <property type="match status" value="1"/>
</dbReference>
<accession>A0A8J3F9F1</accession>
<dbReference type="CDD" id="cd02440">
    <property type="entry name" value="AdoMet_MTases"/>
    <property type="match status" value="1"/>
</dbReference>
<dbReference type="GO" id="GO:0008168">
    <property type="term" value="F:methyltransferase activity"/>
    <property type="evidence" value="ECO:0007669"/>
    <property type="project" value="UniProtKB-KW"/>
</dbReference>
<evidence type="ECO:0000313" key="4">
    <source>
        <dbReference type="EMBL" id="GGJ92497.1"/>
    </source>
</evidence>
<reference evidence="4" key="1">
    <citation type="journal article" date="2014" name="Int. J. Syst. Evol. Microbiol.">
        <title>Complete genome sequence of Corynebacterium casei LMG S-19264T (=DSM 44701T), isolated from a smear-ripened cheese.</title>
        <authorList>
            <consortium name="US DOE Joint Genome Institute (JGI-PGF)"/>
            <person name="Walter F."/>
            <person name="Albersmeier A."/>
            <person name="Kalinowski J."/>
            <person name="Ruckert C."/>
        </authorList>
    </citation>
    <scope>NUCLEOTIDE SEQUENCE</scope>
    <source>
        <strain evidence="4">JCM 3090</strain>
    </source>
</reference>
<dbReference type="Pfam" id="PF13649">
    <property type="entry name" value="Methyltransf_25"/>
    <property type="match status" value="1"/>
</dbReference>
<dbReference type="GO" id="GO:0032259">
    <property type="term" value="P:methylation"/>
    <property type="evidence" value="ECO:0007669"/>
    <property type="project" value="UniProtKB-KW"/>
</dbReference>
<sequence>MVIDGWEWDESLFAGAAPYYVRGRLPYAPGWIDALRAALDLDGRGELLDVGCGPGHVTLALAPLFAGAVGLDPDRGMLAEAARRAAAGPPAGPAVRWVRARAEDLPAGLGTFRVILFASSFHWLDRAAVAAAARRMLAPGGALVHVADLKDPPPAATPLPRPAPPYPAIAALVRRHLGPVRRAGRGRIAGGTPDGEDAVIAGAGFPERRRYVVPAGQVRDRSADDLVAWAFSRSDSAPHLFGDRAAAFEGDLRALLRAAAPGGRFAEHLPPTEIRVWPTPRR</sequence>